<dbReference type="AlphaFoldDB" id="V7I1H6"/>
<dbReference type="GO" id="GO:0005840">
    <property type="term" value="C:ribosome"/>
    <property type="evidence" value="ECO:0007669"/>
    <property type="project" value="UniProtKB-KW"/>
</dbReference>
<feature type="coiled-coil region" evidence="1">
    <location>
        <begin position="37"/>
        <end position="85"/>
    </location>
</feature>
<feature type="region of interest" description="Disordered" evidence="2">
    <location>
        <begin position="414"/>
        <end position="436"/>
    </location>
</feature>
<organism evidence="3 4">
    <name type="scientific">Ligilactobacillus equi DPC 6820</name>
    <dbReference type="NCBI Taxonomy" id="1392007"/>
    <lineage>
        <taxon>Bacteria</taxon>
        <taxon>Bacillati</taxon>
        <taxon>Bacillota</taxon>
        <taxon>Bacilli</taxon>
        <taxon>Lactobacillales</taxon>
        <taxon>Lactobacillaceae</taxon>
        <taxon>Ligilactobacillus</taxon>
    </lineage>
</organism>
<dbReference type="PATRIC" id="fig|1392007.3.peg.25"/>
<accession>V7I1H6</accession>
<keyword evidence="1" id="KW-0175">Coiled coil</keyword>
<keyword evidence="3" id="KW-0687">Ribonucleoprotein</keyword>
<evidence type="ECO:0000256" key="2">
    <source>
        <dbReference type="SAM" id="MobiDB-lite"/>
    </source>
</evidence>
<protein>
    <submittedName>
        <fullName evidence="3">30S ribosomal protein S2</fullName>
    </submittedName>
</protein>
<gene>
    <name evidence="3" type="ORF">LEQ_1184c</name>
</gene>
<dbReference type="EMBL" id="AWWH01000004">
    <property type="protein sequence ID" value="ETA75141.1"/>
    <property type="molecule type" value="Genomic_DNA"/>
</dbReference>
<keyword evidence="4" id="KW-1185">Reference proteome</keyword>
<evidence type="ECO:0000313" key="3">
    <source>
        <dbReference type="EMBL" id="ETA75141.1"/>
    </source>
</evidence>
<name>V7I1H6_9LACO</name>
<evidence type="ECO:0000313" key="4">
    <source>
        <dbReference type="Proteomes" id="UP000018559"/>
    </source>
</evidence>
<keyword evidence="3" id="KW-0689">Ribosomal protein</keyword>
<dbReference type="Proteomes" id="UP000018559">
    <property type="component" value="Unassembled WGS sequence"/>
</dbReference>
<sequence>MMSKRKINFILLVFLGIVLVLFLGSKSSLAEELWGIFDKKEANMSQINQNLKSIDEQLDNIIVKLARKQAELTQSKTELTQSKAKFQALSETLTRLDMSNLDTQRLTELAENSEDNRVENIARKLLQLLKQNNTLEKALDKNDVKILEELTKSDDVTVKQVANQTLQMRKLSMIVTKISNGNYDDAKDGGELTDLVYNSTGNVDSSIQEFAKKVIMFGQLKELENISENISNEIQASKSIDISRLEALAYNKNGQVDSSVQRAAKMVIMFYELKELETVAHKMQNGGQIDTTQLAQLANNSNGRVDSSLQEIAKALQQINNDRQYLRKLQVIAKTVSENGTLSSGDRTELNSLVTAYDASQEVKDTASALLETVGTLDKKQATIESQKSEISKANSAVSDVNTKLSSLQAKVSSVSTAAENSETTASVAQSQVNNE</sequence>
<comment type="caution">
    <text evidence="3">The sequence shown here is derived from an EMBL/GenBank/DDBJ whole genome shotgun (WGS) entry which is preliminary data.</text>
</comment>
<proteinExistence type="predicted"/>
<evidence type="ECO:0000256" key="1">
    <source>
        <dbReference type="SAM" id="Coils"/>
    </source>
</evidence>
<reference evidence="3 4" key="1">
    <citation type="journal article" date="2014" name="Genome Announc.">
        <title>The Genome of the Predominant Equine Lactobacillus Species, Lactobacillus equi, Is Reflective of Its Lifestyle Adaptations to an Herbivorous Host.</title>
        <authorList>
            <person name="O'Donnell M.M."/>
            <person name="Harris H.M."/>
            <person name="O'Toole P.W."/>
            <person name="Ross R.P."/>
        </authorList>
    </citation>
    <scope>NUCLEOTIDE SEQUENCE [LARGE SCALE GENOMIC DNA]</scope>
    <source>
        <strain evidence="3 4">DPC 6820</strain>
    </source>
</reference>